<dbReference type="PANTHER" id="PTHR43690">
    <property type="entry name" value="NARDILYSIN"/>
    <property type="match status" value="1"/>
</dbReference>
<dbReference type="Pfam" id="PF05193">
    <property type="entry name" value="Peptidase_M16_C"/>
    <property type="match status" value="1"/>
</dbReference>
<protein>
    <recommendedName>
        <fullName evidence="1">Peptidase M16 C-terminal domain-containing protein</fullName>
    </recommendedName>
</protein>
<evidence type="ECO:0000313" key="3">
    <source>
        <dbReference type="Proteomes" id="UP000626109"/>
    </source>
</evidence>
<dbReference type="Proteomes" id="UP000626109">
    <property type="component" value="Unassembled WGS sequence"/>
</dbReference>
<proteinExistence type="predicted"/>
<reference evidence="2" key="1">
    <citation type="submission" date="2021-02" db="EMBL/GenBank/DDBJ databases">
        <authorList>
            <person name="Dougan E. K."/>
            <person name="Rhodes N."/>
            <person name="Thang M."/>
            <person name="Chan C."/>
        </authorList>
    </citation>
    <scope>NUCLEOTIDE SEQUENCE</scope>
</reference>
<accession>A0A813I268</accession>
<evidence type="ECO:0000313" key="2">
    <source>
        <dbReference type="EMBL" id="CAE8644602.1"/>
    </source>
</evidence>
<evidence type="ECO:0000259" key="1">
    <source>
        <dbReference type="Pfam" id="PF05193"/>
    </source>
</evidence>
<dbReference type="InterPro" id="IPR007863">
    <property type="entry name" value="Peptidase_M16_C"/>
</dbReference>
<dbReference type="GO" id="GO:0046872">
    <property type="term" value="F:metal ion binding"/>
    <property type="evidence" value="ECO:0007669"/>
    <property type="project" value="InterPro"/>
</dbReference>
<dbReference type="PANTHER" id="PTHR43690:SF33">
    <property type="entry name" value="STROMAL PROCESSING PEPTIDASE, CHLOROPLASTIC"/>
    <property type="match status" value="1"/>
</dbReference>
<organism evidence="2 3">
    <name type="scientific">Polarella glacialis</name>
    <name type="common">Dinoflagellate</name>
    <dbReference type="NCBI Taxonomy" id="89957"/>
    <lineage>
        <taxon>Eukaryota</taxon>
        <taxon>Sar</taxon>
        <taxon>Alveolata</taxon>
        <taxon>Dinophyceae</taxon>
        <taxon>Suessiales</taxon>
        <taxon>Suessiaceae</taxon>
        <taxon>Polarella</taxon>
    </lineage>
</organism>
<dbReference type="Gene3D" id="3.30.830.10">
    <property type="entry name" value="Metalloenzyme, LuxS/M16 peptidase-like"/>
    <property type="match status" value="1"/>
</dbReference>
<feature type="non-terminal residue" evidence="2">
    <location>
        <position position="127"/>
    </location>
</feature>
<dbReference type="InterPro" id="IPR050626">
    <property type="entry name" value="Peptidase_M16"/>
</dbReference>
<dbReference type="InterPro" id="IPR011249">
    <property type="entry name" value="Metalloenz_LuxS/M16"/>
</dbReference>
<feature type="domain" description="Peptidase M16 C-terminal" evidence="1">
    <location>
        <begin position="67"/>
        <end position="112"/>
    </location>
</feature>
<feature type="non-terminal residue" evidence="2">
    <location>
        <position position="1"/>
    </location>
</feature>
<gene>
    <name evidence="2" type="ORF">PGLA2088_LOCUS3198</name>
</gene>
<name>A0A813I268_POLGL</name>
<dbReference type="AlphaFoldDB" id="A0A813I268"/>
<comment type="caution">
    <text evidence="2">The sequence shown here is derived from an EMBL/GenBank/DDBJ whole genome shotgun (WGS) entry which is preliminary data.</text>
</comment>
<dbReference type="EMBL" id="CAJNNW010002738">
    <property type="protein sequence ID" value="CAE8644602.1"/>
    <property type="molecule type" value="Genomic_DNA"/>
</dbReference>
<sequence>ALHEIAFSPEMLTHRIEKERKAVLAEMQQVNDMEYRIETWTLSGLHETNKLGSQFPIGKEDQIKGWQQKDLRNFHDKWYYPGNATLYVVGDIEEAEMISGIQKVFEPAPARHLPSPDTAIMEPVWGE</sequence>
<dbReference type="SUPFAM" id="SSF63411">
    <property type="entry name" value="LuxS/MPP-like metallohydrolase"/>
    <property type="match status" value="1"/>
</dbReference>